<reference evidence="4" key="1">
    <citation type="submission" date="2020-03" db="EMBL/GenBank/DDBJ databases">
        <title>Transcriptomic Profiling of the Digestive Tract of the Rat Flea, Xenopsylla cheopis, Following Blood Feeding and Infection with Yersinia pestis.</title>
        <authorList>
            <person name="Bland D.M."/>
            <person name="Martens C.A."/>
            <person name="Virtaneva K."/>
            <person name="Kanakabandi K."/>
            <person name="Long D."/>
            <person name="Rosenke R."/>
            <person name="Saturday G.A."/>
            <person name="Hoyt F.H."/>
            <person name="Bruno D.P."/>
            <person name="Ribeiro J.M.C."/>
            <person name="Hinnebusch J."/>
        </authorList>
    </citation>
    <scope>NUCLEOTIDE SEQUENCE</scope>
</reference>
<feature type="compositionally biased region" description="Polar residues" evidence="1">
    <location>
        <begin position="213"/>
        <end position="234"/>
    </location>
</feature>
<dbReference type="Pfam" id="PF00226">
    <property type="entry name" value="DnaJ"/>
    <property type="match status" value="1"/>
</dbReference>
<accession>A0A6M2DE52</accession>
<dbReference type="SMART" id="SM00271">
    <property type="entry name" value="DnaJ"/>
    <property type="match status" value="1"/>
</dbReference>
<evidence type="ECO:0000259" key="3">
    <source>
        <dbReference type="PROSITE" id="PS50076"/>
    </source>
</evidence>
<dbReference type="Pfam" id="PF14901">
    <property type="entry name" value="Jiv90"/>
    <property type="match status" value="1"/>
</dbReference>
<evidence type="ECO:0000256" key="1">
    <source>
        <dbReference type="SAM" id="MobiDB-lite"/>
    </source>
</evidence>
<dbReference type="InterPro" id="IPR001623">
    <property type="entry name" value="DnaJ_domain"/>
</dbReference>
<dbReference type="AlphaFoldDB" id="A0A6M2DE52"/>
<dbReference type="InterPro" id="IPR032843">
    <property type="entry name" value="Jiv"/>
</dbReference>
<keyword evidence="2" id="KW-0472">Membrane</keyword>
<dbReference type="SUPFAM" id="SSF46565">
    <property type="entry name" value="Chaperone J-domain"/>
    <property type="match status" value="1"/>
</dbReference>
<evidence type="ECO:0000313" key="4">
    <source>
        <dbReference type="EMBL" id="NOV44553.1"/>
    </source>
</evidence>
<dbReference type="PANTHER" id="PTHR44665:SF1">
    <property type="entry name" value="DNAJ HOMOLOG SUBFAMILY C MEMBER 14"/>
    <property type="match status" value="1"/>
</dbReference>
<keyword evidence="2" id="KW-0812">Transmembrane</keyword>
<dbReference type="PROSITE" id="PS50076">
    <property type="entry name" value="DNAJ_2"/>
    <property type="match status" value="1"/>
</dbReference>
<dbReference type="CDD" id="cd06257">
    <property type="entry name" value="DnaJ"/>
    <property type="match status" value="1"/>
</dbReference>
<feature type="domain" description="J" evidence="3">
    <location>
        <begin position="442"/>
        <end position="506"/>
    </location>
</feature>
<protein>
    <submittedName>
        <fullName evidence="4">Putative mediator of rna polymerase ii transcription subunit 26</fullName>
    </submittedName>
</protein>
<feature type="compositionally biased region" description="Polar residues" evidence="1">
    <location>
        <begin position="253"/>
        <end position="264"/>
    </location>
</feature>
<dbReference type="InterPro" id="IPR052317">
    <property type="entry name" value="Viral_replicn-host_int_reg"/>
</dbReference>
<feature type="region of interest" description="Disordered" evidence="1">
    <location>
        <begin position="167"/>
        <end position="306"/>
    </location>
</feature>
<name>A0A6M2DE52_XENCH</name>
<feature type="transmembrane region" description="Helical" evidence="2">
    <location>
        <begin position="337"/>
        <end position="359"/>
    </location>
</feature>
<dbReference type="PANTHER" id="PTHR44665">
    <property type="entry name" value="DNAJ HOMOLOG SUBFAMILY C MEMBER 14"/>
    <property type="match status" value="1"/>
</dbReference>
<keyword evidence="2" id="KW-1133">Transmembrane helix</keyword>
<dbReference type="PRINTS" id="PR00625">
    <property type="entry name" value="JDOMAIN"/>
</dbReference>
<dbReference type="InterPro" id="IPR036869">
    <property type="entry name" value="J_dom_sf"/>
</dbReference>
<evidence type="ECO:0000256" key="2">
    <source>
        <dbReference type="SAM" id="Phobius"/>
    </source>
</evidence>
<sequence length="674" mass="77147">MGAHKCKKNDYLYPISKTYMNYFLNNCDDTSISHLSNNQHSLFSASNLEQVTGGQQSNSNSLPFSSNVSDKPDMFINSIADNLAPSSHGVYSQFGSLPNDDIKFTTLVNNIEPSKPHISPIKKLEKKQTKLLYSDVLNRAVSNEKPNVGPIKDNIVVKEKVEKNKNKKIERRKSFPCTNNSPEHYKHVVNPVSAAENNKDITNKIPSKGTPKCDSSSSEQDDLSNVQNTPTTQKPIKVSQPHKTATKRETFNKDNQSISNQSSCDIEDSPQKQRDTFAGNEKTKSANKKSYKQPRSVKSEKSVNQTYKKNKIRKKKKSIDFEAYLKNWQELLKKVLFWFWALLWDIAVIGTNVAFDFVFNIYMASVMKFNAVNSEIEYKKVFGNYFNAFDNLWAENSKFAFWRKIPFFKRNNDGNNIEYEALNLAKTREEAIDHLLLHKNKDPYSILYLDASCTGDQIRKHYKRLAMFVHPDKNDMPQAEEAFKVLQRAFDAIGEPEQRSKYDIELARQQNAQTALNQFSVLLTELQEKIVRASNTIRCTNCNGRHLRVLVKRPSYAARECAQCKIKHSAKEGDIWAETRMMGLRWVYLACMEGNIYDISQWAACQKTALSHLTANSHNVQYRIVLGDKPTKSRNAPSSNSSNFQEFIQNLCANSMNQQAGHDSSWRRRSPKQN</sequence>
<proteinExistence type="predicted"/>
<dbReference type="EMBL" id="GIIL01000827">
    <property type="protein sequence ID" value="NOV44553.1"/>
    <property type="molecule type" value="Transcribed_RNA"/>
</dbReference>
<dbReference type="Gene3D" id="1.10.287.110">
    <property type="entry name" value="DnaJ domain"/>
    <property type="match status" value="1"/>
</dbReference>
<organism evidence="4">
    <name type="scientific">Xenopsylla cheopis</name>
    <name type="common">Oriental rat flea</name>
    <name type="synonym">Pulex cheopis</name>
    <dbReference type="NCBI Taxonomy" id="163159"/>
    <lineage>
        <taxon>Eukaryota</taxon>
        <taxon>Metazoa</taxon>
        <taxon>Ecdysozoa</taxon>
        <taxon>Arthropoda</taxon>
        <taxon>Hexapoda</taxon>
        <taxon>Insecta</taxon>
        <taxon>Pterygota</taxon>
        <taxon>Neoptera</taxon>
        <taxon>Endopterygota</taxon>
        <taxon>Siphonaptera</taxon>
        <taxon>Pulicidae</taxon>
        <taxon>Xenopsyllinae</taxon>
        <taxon>Xenopsylla</taxon>
    </lineage>
</organism>